<dbReference type="Pfam" id="PF03847">
    <property type="entry name" value="TFIID_20kDa"/>
    <property type="match status" value="1"/>
</dbReference>
<evidence type="ECO:0000256" key="5">
    <source>
        <dbReference type="ARBA" id="ARBA00023242"/>
    </source>
</evidence>
<dbReference type="PANTHER" id="PTHR12264">
    <property type="entry name" value="TRANSCRIPTION INITIATION FACTOR TFIID SUBUNIT 12"/>
    <property type="match status" value="1"/>
</dbReference>
<keyword evidence="5" id="KW-0539">Nucleus</keyword>
<evidence type="ECO:0000313" key="8">
    <source>
        <dbReference type="Proteomes" id="UP000054408"/>
    </source>
</evidence>
<dbReference type="FunFam" id="1.10.20.10:FF:000011">
    <property type="entry name" value="Transcription initiation factor TFIID subunit 12"/>
    <property type="match status" value="1"/>
</dbReference>
<dbReference type="Gene3D" id="1.10.20.10">
    <property type="entry name" value="Histone, subunit A"/>
    <property type="match status" value="1"/>
</dbReference>
<dbReference type="GO" id="GO:0046982">
    <property type="term" value="F:protein heterodimerization activity"/>
    <property type="evidence" value="ECO:0007669"/>
    <property type="project" value="InterPro"/>
</dbReference>
<dbReference type="GO" id="GO:0000124">
    <property type="term" value="C:SAGA complex"/>
    <property type="evidence" value="ECO:0007669"/>
    <property type="project" value="InterPro"/>
</dbReference>
<proteinExistence type="inferred from homology"/>
<dbReference type="AlphaFoldDB" id="A0A0L0DDN6"/>
<keyword evidence="4" id="KW-0804">Transcription</keyword>
<dbReference type="OrthoDB" id="2193432at2759"/>
<evidence type="ECO:0000259" key="6">
    <source>
        <dbReference type="Pfam" id="PF03847"/>
    </source>
</evidence>
<dbReference type="EMBL" id="GL349461">
    <property type="protein sequence ID" value="KNC50424.1"/>
    <property type="molecule type" value="Genomic_DNA"/>
</dbReference>
<dbReference type="GO" id="GO:0005669">
    <property type="term" value="C:transcription factor TFIID complex"/>
    <property type="evidence" value="ECO:0007669"/>
    <property type="project" value="InterPro"/>
</dbReference>
<sequence length="116" mass="12646">MENTQATHVVSSEGLEELVKQIDPAEALDNEVKEVLFEIADDFIESVTSFACALAKHRGSDTLDVSDLKLHLERNWDIHVPGFGGVDMDVAQIPPVTDAHRQRQAAAKAVADSILP</sequence>
<dbReference type="STRING" id="461836.A0A0L0DDN6"/>
<keyword evidence="7" id="KW-0648">Protein biosynthesis</keyword>
<dbReference type="Proteomes" id="UP000054408">
    <property type="component" value="Unassembled WGS sequence"/>
</dbReference>
<dbReference type="InterPro" id="IPR009072">
    <property type="entry name" value="Histone-fold"/>
</dbReference>
<keyword evidence="7" id="KW-0396">Initiation factor</keyword>
<dbReference type="RefSeq" id="XP_013756965.1">
    <property type="nucleotide sequence ID" value="XM_013901511.1"/>
</dbReference>
<evidence type="ECO:0000256" key="4">
    <source>
        <dbReference type="ARBA" id="ARBA00023163"/>
    </source>
</evidence>
<feature type="domain" description="Transcription initiation factor TFIID subunit 12" evidence="6">
    <location>
        <begin position="14"/>
        <end position="78"/>
    </location>
</feature>
<dbReference type="GO" id="GO:0003743">
    <property type="term" value="F:translation initiation factor activity"/>
    <property type="evidence" value="ECO:0007669"/>
    <property type="project" value="UniProtKB-KW"/>
</dbReference>
<dbReference type="CDD" id="cd07981">
    <property type="entry name" value="HFD_TAF12"/>
    <property type="match status" value="1"/>
</dbReference>
<dbReference type="eggNOG" id="KOG1142">
    <property type="taxonomic scope" value="Eukaryota"/>
</dbReference>
<dbReference type="SUPFAM" id="SSF47113">
    <property type="entry name" value="Histone-fold"/>
    <property type="match status" value="1"/>
</dbReference>
<protein>
    <submittedName>
        <fullName evidence="7">Transcription initiation factor TFIID subunit 12</fullName>
    </submittedName>
</protein>
<comment type="similarity">
    <text evidence="2">Belongs to the TAF12 family.</text>
</comment>
<dbReference type="InterPro" id="IPR003228">
    <property type="entry name" value="TFIID_TAF12_dom"/>
</dbReference>
<dbReference type="GO" id="GO:0051123">
    <property type="term" value="P:RNA polymerase II preinitiation complex assembly"/>
    <property type="evidence" value="ECO:0007669"/>
    <property type="project" value="TreeGrafter"/>
</dbReference>
<comment type="subcellular location">
    <subcellularLocation>
        <location evidence="1">Nucleus</location>
    </subcellularLocation>
</comment>
<keyword evidence="3" id="KW-0805">Transcription regulation</keyword>
<gene>
    <name evidence="7" type="ORF">AMSG_06919</name>
</gene>
<dbReference type="PANTHER" id="PTHR12264:SF21">
    <property type="entry name" value="TRANSCRIPTION INITIATION FACTOR TFIID SUBUNIT 12"/>
    <property type="match status" value="1"/>
</dbReference>
<evidence type="ECO:0000256" key="3">
    <source>
        <dbReference type="ARBA" id="ARBA00023015"/>
    </source>
</evidence>
<organism evidence="7 8">
    <name type="scientific">Thecamonas trahens ATCC 50062</name>
    <dbReference type="NCBI Taxonomy" id="461836"/>
    <lineage>
        <taxon>Eukaryota</taxon>
        <taxon>Apusozoa</taxon>
        <taxon>Apusomonadida</taxon>
        <taxon>Apusomonadidae</taxon>
        <taxon>Thecamonas</taxon>
    </lineage>
</organism>
<dbReference type="InterPro" id="IPR037794">
    <property type="entry name" value="TAF12"/>
</dbReference>
<evidence type="ECO:0000256" key="1">
    <source>
        <dbReference type="ARBA" id="ARBA00004123"/>
    </source>
</evidence>
<accession>A0A0L0DDN6</accession>
<dbReference type="GeneID" id="25565981"/>
<keyword evidence="8" id="KW-1185">Reference proteome</keyword>
<evidence type="ECO:0000256" key="2">
    <source>
        <dbReference type="ARBA" id="ARBA00007530"/>
    </source>
</evidence>
<reference evidence="7 8" key="1">
    <citation type="submission" date="2010-05" db="EMBL/GenBank/DDBJ databases">
        <title>The Genome Sequence of Thecamonas trahens ATCC 50062.</title>
        <authorList>
            <consortium name="The Broad Institute Genome Sequencing Platform"/>
            <person name="Russ C."/>
            <person name="Cuomo C."/>
            <person name="Shea T."/>
            <person name="Young S.K."/>
            <person name="Zeng Q."/>
            <person name="Koehrsen M."/>
            <person name="Haas B."/>
            <person name="Borodovsky M."/>
            <person name="Guigo R."/>
            <person name="Alvarado L."/>
            <person name="Berlin A."/>
            <person name="Bochicchio J."/>
            <person name="Borenstein D."/>
            <person name="Chapman S."/>
            <person name="Chen Z."/>
            <person name="Freedman E."/>
            <person name="Gellesch M."/>
            <person name="Goldberg J."/>
            <person name="Griggs A."/>
            <person name="Gujja S."/>
            <person name="Heilman E."/>
            <person name="Heiman D."/>
            <person name="Hepburn T."/>
            <person name="Howarth C."/>
            <person name="Jen D."/>
            <person name="Larson L."/>
            <person name="Mehta T."/>
            <person name="Park D."/>
            <person name="Pearson M."/>
            <person name="Roberts A."/>
            <person name="Saif S."/>
            <person name="Shenoy N."/>
            <person name="Sisk P."/>
            <person name="Stolte C."/>
            <person name="Sykes S."/>
            <person name="Thomson T."/>
            <person name="Walk T."/>
            <person name="White J."/>
            <person name="Yandava C."/>
            <person name="Burger G."/>
            <person name="Gray M.W."/>
            <person name="Holland P.W.H."/>
            <person name="King N."/>
            <person name="Lang F.B.F."/>
            <person name="Roger A.J."/>
            <person name="Ruiz-Trillo I."/>
            <person name="Lander E."/>
            <person name="Nusbaum C."/>
        </authorList>
    </citation>
    <scope>NUCLEOTIDE SEQUENCE [LARGE SCALE GENOMIC DNA]</scope>
    <source>
        <strain evidence="7 8">ATCC 50062</strain>
    </source>
</reference>
<evidence type="ECO:0000313" key="7">
    <source>
        <dbReference type="EMBL" id="KNC50424.1"/>
    </source>
</evidence>
<dbReference type="GO" id="GO:0003677">
    <property type="term" value="F:DNA binding"/>
    <property type="evidence" value="ECO:0007669"/>
    <property type="project" value="TreeGrafter"/>
</dbReference>
<dbReference type="GO" id="GO:0017025">
    <property type="term" value="F:TBP-class protein binding"/>
    <property type="evidence" value="ECO:0007669"/>
    <property type="project" value="TreeGrafter"/>
</dbReference>
<name>A0A0L0DDN6_THETB</name>